<proteinExistence type="predicted"/>
<dbReference type="InterPro" id="IPR018073">
    <property type="entry name" value="Prot_inh_cystat_CS"/>
</dbReference>
<evidence type="ECO:0000313" key="4">
    <source>
        <dbReference type="EMBL" id="KAK7359870.1"/>
    </source>
</evidence>
<dbReference type="CDD" id="cd00042">
    <property type="entry name" value="CY"/>
    <property type="match status" value="1"/>
</dbReference>
<evidence type="ECO:0000313" key="5">
    <source>
        <dbReference type="Proteomes" id="UP001367508"/>
    </source>
</evidence>
<comment type="caution">
    <text evidence="4">The sequence shown here is derived from an EMBL/GenBank/DDBJ whole genome shotgun (WGS) entry which is preliminary data.</text>
</comment>
<evidence type="ECO:0000256" key="1">
    <source>
        <dbReference type="ARBA" id="ARBA00022690"/>
    </source>
</evidence>
<accession>A0AAN9R2H1</accession>
<dbReference type="GO" id="GO:0004869">
    <property type="term" value="F:cysteine-type endopeptidase inhibitor activity"/>
    <property type="evidence" value="ECO:0007669"/>
    <property type="project" value="UniProtKB-KW"/>
</dbReference>
<dbReference type="EMBL" id="JAYMYQ010000001">
    <property type="protein sequence ID" value="KAK7359870.1"/>
    <property type="molecule type" value="Genomic_DNA"/>
</dbReference>
<dbReference type="SMART" id="SM00043">
    <property type="entry name" value="CY"/>
    <property type="match status" value="1"/>
</dbReference>
<feature type="domain" description="Cystatin" evidence="3">
    <location>
        <begin position="120"/>
        <end position="209"/>
    </location>
</feature>
<evidence type="ECO:0000259" key="3">
    <source>
        <dbReference type="SMART" id="SM00043"/>
    </source>
</evidence>
<keyword evidence="1" id="KW-0646">Protease inhibitor</keyword>
<reference evidence="4 5" key="1">
    <citation type="submission" date="2024-01" db="EMBL/GenBank/DDBJ databases">
        <title>The genomes of 5 underutilized Papilionoideae crops provide insights into root nodulation and disease resistanc.</title>
        <authorList>
            <person name="Jiang F."/>
        </authorList>
    </citation>
    <scope>NUCLEOTIDE SEQUENCE [LARGE SCALE GENOMIC DNA]</scope>
    <source>
        <strain evidence="4">LVBAO_FW01</strain>
        <tissue evidence="4">Leaves</tissue>
    </source>
</reference>
<dbReference type="PROSITE" id="PS00287">
    <property type="entry name" value="CYSTATIN"/>
    <property type="match status" value="1"/>
</dbReference>
<dbReference type="AlphaFoldDB" id="A0AAN9R2H1"/>
<dbReference type="InterPro" id="IPR046350">
    <property type="entry name" value="Cystatin_sf"/>
</dbReference>
<sequence>MVLYSPCVPTHPLMSCLYHINPFLSLPDLSYQTATFPWATKEDEIFLLLKLPLLDLEISYLGIKYQQPSAGQSHSREQRPKSLRSLSYPTVIIAMRHHSLLLVSLPFLSLLVFSAVRSEALPGGWTPIKDLKERRVVEIANYAVTEYDKRSGANLTLVKVVKGETQVVAGTNYRLVLKAKDGSTVLNYEAIVWEKPWVHFRNLTSFEPLHS</sequence>
<dbReference type="Gene3D" id="3.10.450.10">
    <property type="match status" value="1"/>
</dbReference>
<dbReference type="PANTHER" id="PTHR47364:SF2">
    <property type="entry name" value="CYSTEINE PROTEINASE INHIBITOR 5"/>
    <property type="match status" value="1"/>
</dbReference>
<dbReference type="Pfam" id="PF16845">
    <property type="entry name" value="SQAPI"/>
    <property type="match status" value="1"/>
</dbReference>
<gene>
    <name evidence="4" type="ORF">VNO77_01835</name>
</gene>
<dbReference type="PANTHER" id="PTHR47364">
    <property type="entry name" value="CYSTEINE PROTEINASE INHIBITOR 5"/>
    <property type="match status" value="1"/>
</dbReference>
<name>A0AAN9R2H1_CANGL</name>
<keyword evidence="2" id="KW-0789">Thiol protease inhibitor</keyword>
<evidence type="ECO:0000256" key="2">
    <source>
        <dbReference type="ARBA" id="ARBA00022704"/>
    </source>
</evidence>
<dbReference type="SUPFAM" id="SSF54403">
    <property type="entry name" value="Cystatin/monellin"/>
    <property type="match status" value="1"/>
</dbReference>
<dbReference type="Proteomes" id="UP001367508">
    <property type="component" value="Unassembled WGS sequence"/>
</dbReference>
<organism evidence="4 5">
    <name type="scientific">Canavalia gladiata</name>
    <name type="common">Sword bean</name>
    <name type="synonym">Dolichos gladiatus</name>
    <dbReference type="NCBI Taxonomy" id="3824"/>
    <lineage>
        <taxon>Eukaryota</taxon>
        <taxon>Viridiplantae</taxon>
        <taxon>Streptophyta</taxon>
        <taxon>Embryophyta</taxon>
        <taxon>Tracheophyta</taxon>
        <taxon>Spermatophyta</taxon>
        <taxon>Magnoliopsida</taxon>
        <taxon>eudicotyledons</taxon>
        <taxon>Gunneridae</taxon>
        <taxon>Pentapetalae</taxon>
        <taxon>rosids</taxon>
        <taxon>fabids</taxon>
        <taxon>Fabales</taxon>
        <taxon>Fabaceae</taxon>
        <taxon>Papilionoideae</taxon>
        <taxon>50 kb inversion clade</taxon>
        <taxon>NPAAA clade</taxon>
        <taxon>indigoferoid/millettioid clade</taxon>
        <taxon>Phaseoleae</taxon>
        <taxon>Canavalia</taxon>
    </lineage>
</organism>
<keyword evidence="5" id="KW-1185">Reference proteome</keyword>
<dbReference type="InterPro" id="IPR000010">
    <property type="entry name" value="Cystatin_dom"/>
</dbReference>
<protein>
    <recommendedName>
        <fullName evidence="3">Cystatin domain-containing protein</fullName>
    </recommendedName>
</protein>